<organism evidence="1">
    <name type="scientific">Candidatus Kentrum sp. SD</name>
    <dbReference type="NCBI Taxonomy" id="2126332"/>
    <lineage>
        <taxon>Bacteria</taxon>
        <taxon>Pseudomonadati</taxon>
        <taxon>Pseudomonadota</taxon>
        <taxon>Gammaproteobacteria</taxon>
        <taxon>Candidatus Kentrum</taxon>
    </lineage>
</organism>
<dbReference type="EMBL" id="CAADFU010000041">
    <property type="protein sequence ID" value="VFK44616.1"/>
    <property type="molecule type" value="Genomic_DNA"/>
</dbReference>
<gene>
    <name evidence="2" type="ORF">BECKSD772E_GA0070983_10412</name>
    <name evidence="1" type="ORF">BECKSD772F_GA0070984_10335</name>
</gene>
<dbReference type="AlphaFoldDB" id="A0A450YC05"/>
<proteinExistence type="predicted"/>
<dbReference type="EMBL" id="CAADFR010000033">
    <property type="protein sequence ID" value="VFK39081.1"/>
    <property type="molecule type" value="Genomic_DNA"/>
</dbReference>
<evidence type="ECO:0000313" key="2">
    <source>
        <dbReference type="EMBL" id="VFK44616.1"/>
    </source>
</evidence>
<reference evidence="1" key="1">
    <citation type="submission" date="2019-02" db="EMBL/GenBank/DDBJ databases">
        <authorList>
            <person name="Gruber-Vodicka R. H."/>
            <person name="Seah K. B. B."/>
        </authorList>
    </citation>
    <scope>NUCLEOTIDE SEQUENCE</scope>
    <source>
        <strain evidence="2">BECK_S1320</strain>
        <strain evidence="1">BECK_S1321</strain>
    </source>
</reference>
<protein>
    <submittedName>
        <fullName evidence="1">Uncharacterized protein</fullName>
    </submittedName>
</protein>
<name>A0A450YC05_9GAMM</name>
<sequence length="42" mass="4621">MTLSNKTLISVVEKFGTPLYAEQRDMPEIREGDLLAIKNAGA</sequence>
<evidence type="ECO:0000313" key="1">
    <source>
        <dbReference type="EMBL" id="VFK39081.1"/>
    </source>
</evidence>
<accession>A0A450YC05</accession>